<protein>
    <recommendedName>
        <fullName evidence="2">Bestrophin homolog</fullName>
    </recommendedName>
</protein>
<organism evidence="1">
    <name type="scientific">Ditylum brightwellii</name>
    <dbReference type="NCBI Taxonomy" id="49249"/>
    <lineage>
        <taxon>Eukaryota</taxon>
        <taxon>Sar</taxon>
        <taxon>Stramenopiles</taxon>
        <taxon>Ochrophyta</taxon>
        <taxon>Bacillariophyta</taxon>
        <taxon>Mediophyceae</taxon>
        <taxon>Lithodesmiophycidae</taxon>
        <taxon>Lithodesmiales</taxon>
        <taxon>Lithodesmiaceae</taxon>
        <taxon>Ditylum</taxon>
    </lineage>
</organism>
<dbReference type="AlphaFoldDB" id="A0A7S4R8Q2"/>
<dbReference type="EMBL" id="HBNS01018505">
    <property type="protein sequence ID" value="CAE4606913.1"/>
    <property type="molecule type" value="Transcribed_RNA"/>
</dbReference>
<dbReference type="GO" id="GO:0005254">
    <property type="term" value="F:chloride channel activity"/>
    <property type="evidence" value="ECO:0007669"/>
    <property type="project" value="InterPro"/>
</dbReference>
<reference evidence="1" key="1">
    <citation type="submission" date="2021-01" db="EMBL/GenBank/DDBJ databases">
        <authorList>
            <person name="Corre E."/>
            <person name="Pelletier E."/>
            <person name="Niang G."/>
            <person name="Scheremetjew M."/>
            <person name="Finn R."/>
            <person name="Kale V."/>
            <person name="Holt S."/>
            <person name="Cochrane G."/>
            <person name="Meng A."/>
            <person name="Brown T."/>
            <person name="Cohen L."/>
        </authorList>
    </citation>
    <scope>NUCLEOTIDE SEQUENCE</scope>
    <source>
        <strain evidence="1">GSO104</strain>
    </source>
</reference>
<name>A0A7S4R8Q2_9STRA</name>
<evidence type="ECO:0000313" key="1">
    <source>
        <dbReference type="EMBL" id="CAE4606913.1"/>
    </source>
</evidence>
<evidence type="ECO:0008006" key="2">
    <source>
        <dbReference type="Google" id="ProtNLM"/>
    </source>
</evidence>
<sequence>MESRGLLTPKQLNVLEDLNVPGDQLFYAPLEWMMIRINQSMKEGFPLSEAKPSVQGEFLRKVCQLKGHREEIESKLAGRMPLAYVHLVQILVDTFVLIAPLALYPEIGAYSPVAVGILTFFYTGSLDLSKVFLDPLNNEKYSEDSIFMDLGILIRESNAASVRWYSAGGKLPF</sequence>
<proteinExistence type="predicted"/>
<gene>
    <name evidence="1" type="ORF">DBRI00130_LOCUS14767</name>
</gene>
<accession>A0A7S4R8Q2</accession>